<sequence length="195" mass="21565">MSLLYPNPLGHVYRLIEPGPVLLVTTGSLRDATHNVMTIGFHMMMHHQSPPLIGITLGPWNASFARLRKHRACVLAIPSVEMAPEVVDIGNCSAAGDGEPTKWEQFALEARPADQVEPPLIAAPHILANIECVVEDTILVSKYAMWVLRPVNAWTRRGDHQPGTVFHHRGQGVMVADGEAIDLSQRMIKWQEFLG</sequence>
<dbReference type="Proteomes" id="UP000249057">
    <property type="component" value="Unassembled WGS sequence"/>
</dbReference>
<evidence type="ECO:0000313" key="2">
    <source>
        <dbReference type="Proteomes" id="UP000249057"/>
    </source>
</evidence>
<accession>A0ACD1G8C4</accession>
<reference evidence="1" key="1">
    <citation type="submission" date="2018-02" db="EMBL/GenBank/DDBJ databases">
        <title>The genomes of Aspergillus section Nigri reveals drivers in fungal speciation.</title>
        <authorList>
            <consortium name="DOE Joint Genome Institute"/>
            <person name="Vesth T.C."/>
            <person name="Nybo J."/>
            <person name="Theobald S."/>
            <person name="Brandl J."/>
            <person name="Frisvad J.C."/>
            <person name="Nielsen K.F."/>
            <person name="Lyhne E.K."/>
            <person name="Kogle M.E."/>
            <person name="Kuo A."/>
            <person name="Riley R."/>
            <person name="Clum A."/>
            <person name="Nolan M."/>
            <person name="Lipzen A."/>
            <person name="Salamov A."/>
            <person name="Henrissat B."/>
            <person name="Wiebenga A."/>
            <person name="De vries R.P."/>
            <person name="Grigoriev I.V."/>
            <person name="Mortensen U.H."/>
            <person name="Andersen M.R."/>
            <person name="Baker S.E."/>
        </authorList>
    </citation>
    <scope>NUCLEOTIDE SEQUENCE</scope>
    <source>
        <strain evidence="1">CBS 621.78</strain>
    </source>
</reference>
<dbReference type="EMBL" id="KZ825345">
    <property type="protein sequence ID" value="RAH45525.1"/>
    <property type="molecule type" value="Genomic_DNA"/>
</dbReference>
<protein>
    <submittedName>
        <fullName evidence="1">Uncharacterized protein</fullName>
    </submittedName>
</protein>
<evidence type="ECO:0000313" key="1">
    <source>
        <dbReference type="EMBL" id="RAH45525.1"/>
    </source>
</evidence>
<name>A0ACD1G8C4_9EURO</name>
<gene>
    <name evidence="1" type="ORF">BO95DRAFT_464051</name>
</gene>
<keyword evidence="2" id="KW-1185">Reference proteome</keyword>
<organism evidence="1 2">
    <name type="scientific">Aspergillus brunneoviolaceus CBS 621.78</name>
    <dbReference type="NCBI Taxonomy" id="1450534"/>
    <lineage>
        <taxon>Eukaryota</taxon>
        <taxon>Fungi</taxon>
        <taxon>Dikarya</taxon>
        <taxon>Ascomycota</taxon>
        <taxon>Pezizomycotina</taxon>
        <taxon>Eurotiomycetes</taxon>
        <taxon>Eurotiomycetidae</taxon>
        <taxon>Eurotiales</taxon>
        <taxon>Aspergillaceae</taxon>
        <taxon>Aspergillus</taxon>
        <taxon>Aspergillus subgen. Circumdati</taxon>
    </lineage>
</organism>
<proteinExistence type="predicted"/>